<reference evidence="1" key="1">
    <citation type="journal article" date="2021" name="Proc. Natl. Acad. Sci. U.S.A.">
        <title>A Catalog of Tens of Thousands of Viruses from Human Metagenomes Reveals Hidden Associations with Chronic Diseases.</title>
        <authorList>
            <person name="Tisza M.J."/>
            <person name="Buck C.B."/>
        </authorList>
    </citation>
    <scope>NUCLEOTIDE SEQUENCE</scope>
    <source>
        <strain evidence="1">CtLqe90</strain>
    </source>
</reference>
<organism evidence="1">
    <name type="scientific">Siphoviridae sp. ctLqe90</name>
    <dbReference type="NCBI Taxonomy" id="2825456"/>
    <lineage>
        <taxon>Viruses</taxon>
        <taxon>Duplodnaviria</taxon>
        <taxon>Heunggongvirae</taxon>
        <taxon>Uroviricota</taxon>
        <taxon>Caudoviricetes</taxon>
    </lineage>
</organism>
<proteinExistence type="predicted"/>
<protein>
    <submittedName>
        <fullName evidence="1">Uncharacterized protein</fullName>
    </submittedName>
</protein>
<dbReference type="EMBL" id="BK015564">
    <property type="protein sequence ID" value="DAE13246.1"/>
    <property type="molecule type" value="Genomic_DNA"/>
</dbReference>
<name>A0A8S5Q1Q2_9CAUD</name>
<sequence length="157" mass="18114">MGTWNSVDNVEIKYYHYYLYSIDNYNNETLIAESDDIYDSSLEWNFKGFETNNFYKVRITIHDKYGKAYSEEDTFYIEYAVYSSVVPLANSLICDEQAIKLEVVSPVYVISTDKGTEKTITSNDVYLSSNSKYYYADTTSGRVLNYTQVADANNTPI</sequence>
<accession>A0A8S5Q1Q2</accession>
<evidence type="ECO:0000313" key="1">
    <source>
        <dbReference type="EMBL" id="DAE13246.1"/>
    </source>
</evidence>